<name>A0A4P9ZYR4_9FUNG</name>
<evidence type="ECO:0000313" key="3">
    <source>
        <dbReference type="EMBL" id="RKP38886.1"/>
    </source>
</evidence>
<organism evidence="3 4">
    <name type="scientific">Dimargaris cristalligena</name>
    <dbReference type="NCBI Taxonomy" id="215637"/>
    <lineage>
        <taxon>Eukaryota</taxon>
        <taxon>Fungi</taxon>
        <taxon>Fungi incertae sedis</taxon>
        <taxon>Zoopagomycota</taxon>
        <taxon>Kickxellomycotina</taxon>
        <taxon>Dimargaritomycetes</taxon>
        <taxon>Dimargaritales</taxon>
        <taxon>Dimargaritaceae</taxon>
        <taxon>Dimargaris</taxon>
    </lineage>
</organism>
<accession>A0A4P9ZYR4</accession>
<dbReference type="AlphaFoldDB" id="A0A4P9ZYR4"/>
<dbReference type="Proteomes" id="UP000268162">
    <property type="component" value="Unassembled WGS sequence"/>
</dbReference>
<dbReference type="EMBL" id="ML002320">
    <property type="protein sequence ID" value="RKP38886.1"/>
    <property type="molecule type" value="Genomic_DNA"/>
</dbReference>
<evidence type="ECO:0000256" key="2">
    <source>
        <dbReference type="SAM" id="SignalP"/>
    </source>
</evidence>
<gene>
    <name evidence="3" type="ORF">BJ085DRAFT_33263</name>
</gene>
<evidence type="ECO:0000256" key="1">
    <source>
        <dbReference type="SAM" id="MobiDB-lite"/>
    </source>
</evidence>
<feature type="chain" id="PRO_5020407034" description="Secreted protein" evidence="2">
    <location>
        <begin position="22"/>
        <end position="208"/>
    </location>
</feature>
<reference evidence="4" key="1">
    <citation type="journal article" date="2018" name="Nat. Microbiol.">
        <title>Leveraging single-cell genomics to expand the fungal tree of life.</title>
        <authorList>
            <person name="Ahrendt S.R."/>
            <person name="Quandt C.A."/>
            <person name="Ciobanu D."/>
            <person name="Clum A."/>
            <person name="Salamov A."/>
            <person name="Andreopoulos B."/>
            <person name="Cheng J.F."/>
            <person name="Woyke T."/>
            <person name="Pelin A."/>
            <person name="Henrissat B."/>
            <person name="Reynolds N.K."/>
            <person name="Benny G.L."/>
            <person name="Smith M.E."/>
            <person name="James T.Y."/>
            <person name="Grigoriev I.V."/>
        </authorList>
    </citation>
    <scope>NUCLEOTIDE SEQUENCE [LARGE SCALE GENOMIC DNA]</scope>
    <source>
        <strain evidence="4">RSA 468</strain>
    </source>
</reference>
<protein>
    <recommendedName>
        <fullName evidence="5">Secreted protein</fullName>
    </recommendedName>
</protein>
<evidence type="ECO:0000313" key="4">
    <source>
        <dbReference type="Proteomes" id="UP000268162"/>
    </source>
</evidence>
<feature type="signal peptide" evidence="2">
    <location>
        <begin position="1"/>
        <end position="21"/>
    </location>
</feature>
<keyword evidence="2" id="KW-0732">Signal</keyword>
<keyword evidence="4" id="KW-1185">Reference proteome</keyword>
<sequence length="208" mass="21828">MQFFVVLSTLFCLLVIGSVAGLPVENSWINDSSPEGDLKSQYSNALINILTGLQIFNNAPSNVGVMSPVDEDVGKSADSSVTVAEAPTSRRWFWQPTMTSGSIQPAATTTAGQAPEGSWSTVPKANAPNWGDSYPPSTPSSVKSGTVPTSAVPEGNRGIVTPAITNDCGELYPTVAADLVRPINIPNPHYTIADSSNADANLPYCDEV</sequence>
<feature type="compositionally biased region" description="Polar residues" evidence="1">
    <location>
        <begin position="139"/>
        <end position="149"/>
    </location>
</feature>
<proteinExistence type="predicted"/>
<evidence type="ECO:0008006" key="5">
    <source>
        <dbReference type="Google" id="ProtNLM"/>
    </source>
</evidence>
<feature type="region of interest" description="Disordered" evidence="1">
    <location>
        <begin position="103"/>
        <end position="158"/>
    </location>
</feature>